<keyword evidence="3" id="KW-1185">Reference proteome</keyword>
<reference evidence="1" key="1">
    <citation type="journal article" date="2021" name="Sci. Rep.">
        <title>Diploid genomic architecture of Nitzschia inconspicua, an elite biomass production diatom.</title>
        <authorList>
            <person name="Oliver A."/>
            <person name="Podell S."/>
            <person name="Pinowska A."/>
            <person name="Traller J.C."/>
            <person name="Smith S.R."/>
            <person name="McClure R."/>
            <person name="Beliaev A."/>
            <person name="Bohutskyi P."/>
            <person name="Hill E.A."/>
            <person name="Rabines A."/>
            <person name="Zheng H."/>
            <person name="Allen L.Z."/>
            <person name="Kuo A."/>
            <person name="Grigoriev I.V."/>
            <person name="Allen A.E."/>
            <person name="Hazlebeck D."/>
            <person name="Allen E.E."/>
        </authorList>
    </citation>
    <scope>NUCLEOTIDE SEQUENCE</scope>
    <source>
        <strain evidence="1">Hildebrandi</strain>
    </source>
</reference>
<evidence type="ECO:0000313" key="1">
    <source>
        <dbReference type="EMBL" id="KAG7338140.1"/>
    </source>
</evidence>
<gene>
    <name evidence="1" type="ORF">IV203_022838</name>
    <name evidence="2" type="ORF">IV203_034365</name>
</gene>
<comment type="caution">
    <text evidence="1">The sequence shown here is derived from an EMBL/GenBank/DDBJ whole genome shotgun (WGS) entry which is preliminary data.</text>
</comment>
<evidence type="ECO:0000313" key="3">
    <source>
        <dbReference type="Proteomes" id="UP000693970"/>
    </source>
</evidence>
<proteinExistence type="predicted"/>
<dbReference type="EMBL" id="JAGRRH010000064">
    <property type="protein sequence ID" value="KAG7338140.1"/>
    <property type="molecule type" value="Genomic_DNA"/>
</dbReference>
<protein>
    <submittedName>
        <fullName evidence="1">Uncharacterized protein</fullName>
    </submittedName>
</protein>
<name>A0A9K3P909_9STRA</name>
<dbReference type="EMBL" id="JAGRRH010000002">
    <property type="protein sequence ID" value="KAG7373641.1"/>
    <property type="molecule type" value="Genomic_DNA"/>
</dbReference>
<sequence length="130" mass="15093">MDIVYVQRPLPLLSREQTPKHVKFSKLVVDAFWGLSTNSKVLLIHYDEKGFHEFVICSKSRCQEVRESRPGQSTGVPPLQLTHQQGHVWRSLAMHLKEIWKTEVIGLKLCFYRCNAAKIAKKRVRKSRGH</sequence>
<organism evidence="1 3">
    <name type="scientific">Nitzschia inconspicua</name>
    <dbReference type="NCBI Taxonomy" id="303405"/>
    <lineage>
        <taxon>Eukaryota</taxon>
        <taxon>Sar</taxon>
        <taxon>Stramenopiles</taxon>
        <taxon>Ochrophyta</taxon>
        <taxon>Bacillariophyta</taxon>
        <taxon>Bacillariophyceae</taxon>
        <taxon>Bacillariophycidae</taxon>
        <taxon>Bacillariales</taxon>
        <taxon>Bacillariaceae</taxon>
        <taxon>Nitzschia</taxon>
    </lineage>
</organism>
<dbReference type="AlphaFoldDB" id="A0A9K3P909"/>
<evidence type="ECO:0000313" key="2">
    <source>
        <dbReference type="EMBL" id="KAG7373641.1"/>
    </source>
</evidence>
<accession>A0A9K3P909</accession>
<reference evidence="1" key="2">
    <citation type="submission" date="2021-04" db="EMBL/GenBank/DDBJ databases">
        <authorList>
            <person name="Podell S."/>
        </authorList>
    </citation>
    <scope>NUCLEOTIDE SEQUENCE</scope>
    <source>
        <strain evidence="1">Hildebrandi</strain>
    </source>
</reference>
<dbReference type="Proteomes" id="UP000693970">
    <property type="component" value="Unassembled WGS sequence"/>
</dbReference>